<evidence type="ECO:0000256" key="7">
    <source>
        <dbReference type="ARBA" id="ARBA00044770"/>
    </source>
</evidence>
<dbReference type="Gene3D" id="3.40.710.10">
    <property type="entry name" value="DD-peptidase/beta-lactamase superfamily"/>
    <property type="match status" value="1"/>
</dbReference>
<dbReference type="SUPFAM" id="SSF56601">
    <property type="entry name" value="beta-lactamase/transpeptidase-like"/>
    <property type="match status" value="1"/>
</dbReference>
<dbReference type="GO" id="GO:0006508">
    <property type="term" value="P:proteolysis"/>
    <property type="evidence" value="ECO:0007669"/>
    <property type="project" value="UniProtKB-KW"/>
</dbReference>
<dbReference type="EMBL" id="UOEK01000639">
    <property type="protein sequence ID" value="VAW09716.1"/>
    <property type="molecule type" value="Genomic_DNA"/>
</dbReference>
<accession>A0A3B0TRR2</accession>
<reference evidence="11" key="1">
    <citation type="submission" date="2018-06" db="EMBL/GenBank/DDBJ databases">
        <authorList>
            <person name="Zhirakovskaya E."/>
        </authorList>
    </citation>
    <scope>NUCLEOTIDE SEQUENCE</scope>
</reference>
<evidence type="ECO:0000259" key="10">
    <source>
        <dbReference type="PROSITE" id="PS51178"/>
    </source>
</evidence>
<dbReference type="SUPFAM" id="SSF53955">
    <property type="entry name" value="Lysozyme-like"/>
    <property type="match status" value="1"/>
</dbReference>
<evidence type="ECO:0000256" key="3">
    <source>
        <dbReference type="ARBA" id="ARBA00022676"/>
    </source>
</evidence>
<gene>
    <name evidence="11" type="ORF">MNBD_ACTINO02-584</name>
</gene>
<comment type="catalytic activity">
    <reaction evidence="8">
        <text>[GlcNAc-(1-&gt;4)-Mur2Ac(oyl-L-Ala-gamma-D-Glu-L-Lys-D-Ala-D-Ala)](n)-di-trans,octa-cis-undecaprenyl diphosphate + beta-D-GlcNAc-(1-&gt;4)-Mur2Ac(oyl-L-Ala-gamma-D-Glu-L-Lys-D-Ala-D-Ala)-di-trans,octa-cis-undecaprenyl diphosphate = [GlcNAc-(1-&gt;4)-Mur2Ac(oyl-L-Ala-gamma-D-Glu-L-Lys-D-Ala-D-Ala)](n+1)-di-trans,octa-cis-undecaprenyl diphosphate + di-trans,octa-cis-undecaprenyl diphosphate + H(+)</text>
        <dbReference type="Rhea" id="RHEA:23708"/>
        <dbReference type="Rhea" id="RHEA-COMP:9602"/>
        <dbReference type="Rhea" id="RHEA-COMP:9603"/>
        <dbReference type="ChEBI" id="CHEBI:15378"/>
        <dbReference type="ChEBI" id="CHEBI:58405"/>
        <dbReference type="ChEBI" id="CHEBI:60033"/>
        <dbReference type="ChEBI" id="CHEBI:78435"/>
        <dbReference type="EC" id="2.4.99.28"/>
    </reaction>
</comment>
<protein>
    <recommendedName>
        <fullName evidence="7">peptidoglycan glycosyltransferase</fullName>
        <ecNumber evidence="7">2.4.99.28</ecNumber>
    </recommendedName>
</protein>
<proteinExistence type="predicted"/>
<keyword evidence="4 11" id="KW-0808">Transferase</keyword>
<keyword evidence="5" id="KW-0378">Hydrolase</keyword>
<dbReference type="GO" id="GO:0008658">
    <property type="term" value="F:penicillin binding"/>
    <property type="evidence" value="ECO:0007669"/>
    <property type="project" value="InterPro"/>
</dbReference>
<keyword evidence="1" id="KW-0121">Carboxypeptidase</keyword>
<keyword evidence="9" id="KW-1133">Transmembrane helix</keyword>
<evidence type="ECO:0000256" key="2">
    <source>
        <dbReference type="ARBA" id="ARBA00022670"/>
    </source>
</evidence>
<dbReference type="EC" id="2.4.99.28" evidence="7"/>
<keyword evidence="9" id="KW-0812">Transmembrane</keyword>
<dbReference type="AlphaFoldDB" id="A0A3B0TRR2"/>
<dbReference type="InterPro" id="IPR023346">
    <property type="entry name" value="Lysozyme-like_dom_sf"/>
</dbReference>
<dbReference type="InterPro" id="IPR001264">
    <property type="entry name" value="Glyco_trans_51"/>
</dbReference>
<name>A0A3B0TRR2_9ZZZZ</name>
<dbReference type="Pfam" id="PF00905">
    <property type="entry name" value="Transpeptidase"/>
    <property type="match status" value="1"/>
</dbReference>
<dbReference type="InterPro" id="IPR005543">
    <property type="entry name" value="PASTA_dom"/>
</dbReference>
<sequence length="833" mass="90239">MEPSIQQVERRDRRGKRLTSVALLATTAILASTWLGLFLFLGSNAAFGTFKTVEDQYFCDYQNLALDFPDLGRLSEVYTQDNVLLGTLTERNSQPVPLSDVPDLVINTVLSAEDADFYNHNGIDYASILRSVLTVATSGNLDGGGGSTITQQTVKKNFLTDELTLERKVCEALVAGELERRYTKDQILEFYLNFNFYGENAYGIAAASEEYYGKPLSQLSIAEAASIVTPIRNPSLYNLRDSPDKVIPARDRIIDEMVDNGFITAAEGEAAKAEPLDPIPHKGFDEISPRVIIAAREEVLSSARYGLGETYSERKRAMFGCAASAADCEGGGGLKIFVTVNNKMQQEANRLLLSTFRDTSGPTGAIAMIDNATGAVRVMSSGLTFGENFEAGERTYDLAREGRRQAGSAFKPIALLTALEQGSKDGRPITLGSWFADASPLDIECGSPCAANGSSTWTVRNGSTSKGSIRTLERGTYSSTNTVYAQVSLQVGPENIVEMAHRIGIKSPLNPVLSIALGVESVSPLEMASAYSTIANTGEKVETYLIERIEDSDGNVIYQHEVKRERVLDAALVGAAREAMEKVVSIGTARRAQIGRPQAGKTGTAQNFRDVWFMGIIPQYTTAVWVGYPDGQVEMERFTIFNDATQEPQFIKRAFGGTVAAPIWKQFMLWVTEDLPVEDFFRPEGTAAYYKTPDTEIPDISELTDEQEIIDAIHLAGLNVEVITIPSVEEMGTVLLTEPEIGETVKQGSSVTVNIASGELPALPNLTGKTLADAIAALEAFNEETGAAVTWTVQDFVVGDPIAAGKVVVTNPPPGAEIQFEQSITLFVGVLSE</sequence>
<dbReference type="InterPro" id="IPR036950">
    <property type="entry name" value="PBP_transglycosylase"/>
</dbReference>
<dbReference type="Pfam" id="PF03793">
    <property type="entry name" value="PASTA"/>
    <property type="match status" value="1"/>
</dbReference>
<dbReference type="InterPro" id="IPR050396">
    <property type="entry name" value="Glycosyltr_51/Transpeptidase"/>
</dbReference>
<dbReference type="Pfam" id="PF00912">
    <property type="entry name" value="Transgly"/>
    <property type="match status" value="1"/>
</dbReference>
<dbReference type="PROSITE" id="PS51178">
    <property type="entry name" value="PASTA"/>
    <property type="match status" value="1"/>
</dbReference>
<evidence type="ECO:0000256" key="4">
    <source>
        <dbReference type="ARBA" id="ARBA00022679"/>
    </source>
</evidence>
<dbReference type="PANTHER" id="PTHR32282">
    <property type="entry name" value="BINDING PROTEIN TRANSPEPTIDASE, PUTATIVE-RELATED"/>
    <property type="match status" value="1"/>
</dbReference>
<evidence type="ECO:0000256" key="6">
    <source>
        <dbReference type="ARBA" id="ARBA00023268"/>
    </source>
</evidence>
<keyword evidence="3 11" id="KW-0328">Glycosyltransferase</keyword>
<keyword evidence="6" id="KW-0511">Multifunctional enzyme</keyword>
<keyword evidence="2" id="KW-0645">Protease</keyword>
<dbReference type="PANTHER" id="PTHR32282:SF33">
    <property type="entry name" value="PEPTIDOGLYCAN GLYCOSYLTRANSFERASE"/>
    <property type="match status" value="1"/>
</dbReference>
<keyword evidence="9" id="KW-0472">Membrane</keyword>
<organism evidence="11">
    <name type="scientific">hydrothermal vent metagenome</name>
    <dbReference type="NCBI Taxonomy" id="652676"/>
    <lineage>
        <taxon>unclassified sequences</taxon>
        <taxon>metagenomes</taxon>
        <taxon>ecological metagenomes</taxon>
    </lineage>
</organism>
<dbReference type="CDD" id="cd06577">
    <property type="entry name" value="PASTA_pknB"/>
    <property type="match status" value="2"/>
</dbReference>
<dbReference type="Gene3D" id="3.30.10.20">
    <property type="match status" value="2"/>
</dbReference>
<dbReference type="GO" id="GO:0008955">
    <property type="term" value="F:peptidoglycan glycosyltransferase activity"/>
    <property type="evidence" value="ECO:0007669"/>
    <property type="project" value="UniProtKB-EC"/>
</dbReference>
<dbReference type="SMART" id="SM00740">
    <property type="entry name" value="PASTA"/>
    <property type="match status" value="2"/>
</dbReference>
<evidence type="ECO:0000313" key="11">
    <source>
        <dbReference type="EMBL" id="VAW09716.1"/>
    </source>
</evidence>
<evidence type="ECO:0000256" key="1">
    <source>
        <dbReference type="ARBA" id="ARBA00022645"/>
    </source>
</evidence>
<dbReference type="GO" id="GO:0004180">
    <property type="term" value="F:carboxypeptidase activity"/>
    <property type="evidence" value="ECO:0007669"/>
    <property type="project" value="UniProtKB-KW"/>
</dbReference>
<dbReference type="InterPro" id="IPR012338">
    <property type="entry name" value="Beta-lactam/transpept-like"/>
</dbReference>
<evidence type="ECO:0000256" key="5">
    <source>
        <dbReference type="ARBA" id="ARBA00022801"/>
    </source>
</evidence>
<dbReference type="InterPro" id="IPR001460">
    <property type="entry name" value="PCN-bd_Tpept"/>
</dbReference>
<evidence type="ECO:0000256" key="9">
    <source>
        <dbReference type="SAM" id="Phobius"/>
    </source>
</evidence>
<feature type="transmembrane region" description="Helical" evidence="9">
    <location>
        <begin position="21"/>
        <end position="41"/>
    </location>
</feature>
<evidence type="ECO:0000256" key="8">
    <source>
        <dbReference type="ARBA" id="ARBA00049902"/>
    </source>
</evidence>
<feature type="domain" description="PASTA" evidence="10">
    <location>
        <begin position="758"/>
        <end position="830"/>
    </location>
</feature>
<dbReference type="Gene3D" id="1.10.3810.10">
    <property type="entry name" value="Biosynthetic peptidoglycan transglycosylase-like"/>
    <property type="match status" value="1"/>
</dbReference>